<comment type="caution">
    <text evidence="1">The sequence shown here is derived from an EMBL/GenBank/DDBJ whole genome shotgun (WGS) entry which is preliminary data.</text>
</comment>
<dbReference type="AlphaFoldDB" id="A0A4Z2FTB9"/>
<accession>A0A4Z2FTB9</accession>
<gene>
    <name evidence="1" type="ORF">EYF80_045402</name>
</gene>
<sequence>MEREGMEKEERKERKERPYYREFKEDSSGVCLRRSFYDLKLGENKYDTRADSAALYVFEGEERKGTKKRLDSCGAAFPCRHPDEAALREAAGVTCFRLVSVGLLMEL</sequence>
<organism evidence="1 2">
    <name type="scientific">Liparis tanakae</name>
    <name type="common">Tanaka's snailfish</name>
    <dbReference type="NCBI Taxonomy" id="230148"/>
    <lineage>
        <taxon>Eukaryota</taxon>
        <taxon>Metazoa</taxon>
        <taxon>Chordata</taxon>
        <taxon>Craniata</taxon>
        <taxon>Vertebrata</taxon>
        <taxon>Euteleostomi</taxon>
        <taxon>Actinopterygii</taxon>
        <taxon>Neopterygii</taxon>
        <taxon>Teleostei</taxon>
        <taxon>Neoteleostei</taxon>
        <taxon>Acanthomorphata</taxon>
        <taxon>Eupercaria</taxon>
        <taxon>Perciformes</taxon>
        <taxon>Cottioidei</taxon>
        <taxon>Cottales</taxon>
        <taxon>Liparidae</taxon>
        <taxon>Liparis</taxon>
    </lineage>
</organism>
<evidence type="ECO:0000313" key="1">
    <source>
        <dbReference type="EMBL" id="TNN44409.1"/>
    </source>
</evidence>
<name>A0A4Z2FTB9_9TELE</name>
<proteinExistence type="predicted"/>
<dbReference type="Proteomes" id="UP000314294">
    <property type="component" value="Unassembled WGS sequence"/>
</dbReference>
<evidence type="ECO:0000313" key="2">
    <source>
        <dbReference type="Proteomes" id="UP000314294"/>
    </source>
</evidence>
<dbReference type="EMBL" id="SRLO01000904">
    <property type="protein sequence ID" value="TNN44409.1"/>
    <property type="molecule type" value="Genomic_DNA"/>
</dbReference>
<reference evidence="1 2" key="1">
    <citation type="submission" date="2019-03" db="EMBL/GenBank/DDBJ databases">
        <title>First draft genome of Liparis tanakae, snailfish: a comprehensive survey of snailfish specific genes.</title>
        <authorList>
            <person name="Kim W."/>
            <person name="Song I."/>
            <person name="Jeong J.-H."/>
            <person name="Kim D."/>
            <person name="Kim S."/>
            <person name="Ryu S."/>
            <person name="Song J.Y."/>
            <person name="Lee S.K."/>
        </authorList>
    </citation>
    <scope>NUCLEOTIDE SEQUENCE [LARGE SCALE GENOMIC DNA]</scope>
    <source>
        <tissue evidence="1">Muscle</tissue>
    </source>
</reference>
<keyword evidence="2" id="KW-1185">Reference proteome</keyword>
<protein>
    <submittedName>
        <fullName evidence="1">Uncharacterized protein</fullName>
    </submittedName>
</protein>